<evidence type="ECO:0008006" key="7">
    <source>
        <dbReference type="Google" id="ProtNLM"/>
    </source>
</evidence>
<evidence type="ECO:0000256" key="1">
    <source>
        <dbReference type="PROSITE-ProRule" id="PRU00371"/>
    </source>
</evidence>
<feature type="domain" description="BESS" evidence="4">
    <location>
        <begin position="199"/>
        <end position="238"/>
    </location>
</feature>
<dbReference type="SMART" id="SM00595">
    <property type="entry name" value="MADF"/>
    <property type="match status" value="1"/>
</dbReference>
<gene>
    <name evidence="5" type="ORF">CEUTPL_LOCUS12048</name>
</gene>
<evidence type="ECO:0000259" key="3">
    <source>
        <dbReference type="PROSITE" id="PS51029"/>
    </source>
</evidence>
<organism evidence="5 6">
    <name type="scientific">Ceutorhynchus assimilis</name>
    <name type="common">cabbage seed weevil</name>
    <dbReference type="NCBI Taxonomy" id="467358"/>
    <lineage>
        <taxon>Eukaryota</taxon>
        <taxon>Metazoa</taxon>
        <taxon>Ecdysozoa</taxon>
        <taxon>Arthropoda</taxon>
        <taxon>Hexapoda</taxon>
        <taxon>Insecta</taxon>
        <taxon>Pterygota</taxon>
        <taxon>Neoptera</taxon>
        <taxon>Endopterygota</taxon>
        <taxon>Coleoptera</taxon>
        <taxon>Polyphaga</taxon>
        <taxon>Cucujiformia</taxon>
        <taxon>Curculionidae</taxon>
        <taxon>Ceutorhynchinae</taxon>
        <taxon>Ceutorhynchus</taxon>
    </lineage>
</organism>
<dbReference type="InterPro" id="IPR004210">
    <property type="entry name" value="BESS_motif"/>
</dbReference>
<dbReference type="PANTHER" id="PTHR12243">
    <property type="entry name" value="MADF DOMAIN TRANSCRIPTION FACTOR"/>
    <property type="match status" value="1"/>
</dbReference>
<feature type="region of interest" description="Disordered" evidence="2">
    <location>
        <begin position="237"/>
        <end position="257"/>
    </location>
</feature>
<keyword evidence="6" id="KW-1185">Reference proteome</keyword>
<dbReference type="AlphaFoldDB" id="A0A9N9MV75"/>
<dbReference type="EMBL" id="OU892283">
    <property type="protein sequence ID" value="CAG9771618.1"/>
    <property type="molecule type" value="Genomic_DNA"/>
</dbReference>
<dbReference type="GO" id="GO:0003677">
    <property type="term" value="F:DNA binding"/>
    <property type="evidence" value="ECO:0007669"/>
    <property type="project" value="InterPro"/>
</dbReference>
<dbReference type="PANTHER" id="PTHR12243:SF69">
    <property type="entry name" value="SI:CH73-59F11.3"/>
    <property type="match status" value="1"/>
</dbReference>
<dbReference type="InterPro" id="IPR006578">
    <property type="entry name" value="MADF-dom"/>
</dbReference>
<keyword evidence="1" id="KW-0539">Nucleus</keyword>
<evidence type="ECO:0000313" key="5">
    <source>
        <dbReference type="EMBL" id="CAG9771618.1"/>
    </source>
</evidence>
<dbReference type="Pfam" id="PF10545">
    <property type="entry name" value="MADF_DNA_bdg"/>
    <property type="match status" value="1"/>
</dbReference>
<sequence>MGEIEFYDSEQLITEVEKRPSLYDKNIKEYNDKNVREKLWREVCEAIIMNWKEVNPECKEKTARDIQRKWKNIRDCFRKEINNEKKCKLGHGKRKRRKYIFYDRLLFLLPSMQEKVKKSNESDNSENEAEDNVETEETSAEQNTYRPPVWRPLTGRHRHPVYVTYEDSNAPSNIDNNDNDAMSEEIKVDRKEPIKQDEIDEDKYFLLSLVPSFKNLTADQKFSAKIEFLKILRNLSQSSSRSRRTRSPCSSEPSDSIAILKQEKADF</sequence>
<dbReference type="GO" id="GO:0005634">
    <property type="term" value="C:nucleus"/>
    <property type="evidence" value="ECO:0007669"/>
    <property type="project" value="UniProtKB-SubCell"/>
</dbReference>
<protein>
    <recommendedName>
        <fullName evidence="7">MADF domain-containing protein</fullName>
    </recommendedName>
</protein>
<dbReference type="Pfam" id="PF02944">
    <property type="entry name" value="BESS"/>
    <property type="match status" value="1"/>
</dbReference>
<feature type="domain" description="MADF" evidence="3">
    <location>
        <begin position="11"/>
        <end position="113"/>
    </location>
</feature>
<name>A0A9N9MV75_9CUCU</name>
<dbReference type="GO" id="GO:0005667">
    <property type="term" value="C:transcription regulator complex"/>
    <property type="evidence" value="ECO:0007669"/>
    <property type="project" value="TreeGrafter"/>
</dbReference>
<dbReference type="GO" id="GO:0006357">
    <property type="term" value="P:regulation of transcription by RNA polymerase II"/>
    <property type="evidence" value="ECO:0007669"/>
    <property type="project" value="TreeGrafter"/>
</dbReference>
<dbReference type="PROSITE" id="PS51031">
    <property type="entry name" value="BESS"/>
    <property type="match status" value="1"/>
</dbReference>
<accession>A0A9N9MV75</accession>
<comment type="subcellular location">
    <subcellularLocation>
        <location evidence="1">Nucleus</location>
    </subcellularLocation>
</comment>
<evidence type="ECO:0000256" key="2">
    <source>
        <dbReference type="SAM" id="MobiDB-lite"/>
    </source>
</evidence>
<dbReference type="Proteomes" id="UP001152799">
    <property type="component" value="Chromosome 7"/>
</dbReference>
<feature type="compositionally biased region" description="Acidic residues" evidence="2">
    <location>
        <begin position="123"/>
        <end position="139"/>
    </location>
</feature>
<feature type="region of interest" description="Disordered" evidence="2">
    <location>
        <begin position="116"/>
        <end position="152"/>
    </location>
</feature>
<dbReference type="OrthoDB" id="8118596at2759"/>
<dbReference type="PROSITE" id="PS51029">
    <property type="entry name" value="MADF"/>
    <property type="match status" value="1"/>
</dbReference>
<evidence type="ECO:0000313" key="6">
    <source>
        <dbReference type="Proteomes" id="UP001152799"/>
    </source>
</evidence>
<reference evidence="5" key="1">
    <citation type="submission" date="2022-01" db="EMBL/GenBank/DDBJ databases">
        <authorList>
            <person name="King R."/>
        </authorList>
    </citation>
    <scope>NUCLEOTIDE SEQUENCE</scope>
</reference>
<dbReference type="InterPro" id="IPR039353">
    <property type="entry name" value="TF_Adf1"/>
</dbReference>
<evidence type="ECO:0000259" key="4">
    <source>
        <dbReference type="PROSITE" id="PS51031"/>
    </source>
</evidence>
<proteinExistence type="predicted"/>